<protein>
    <recommendedName>
        <fullName evidence="3">DUF192 domain-containing protein</fullName>
    </recommendedName>
</protein>
<comment type="caution">
    <text evidence="1">The sequence shown here is derived from an EMBL/GenBank/DDBJ whole genome shotgun (WGS) entry which is preliminary data.</text>
</comment>
<sequence length="169" mass="18672">MKKDLGIIFGLFLLIVVLLVFGQGFTTANFFRGETGAGQIFQKSNGLTVVVVRTLRINTKVATSAGDRKKGLSKRESLPLDEGLLFVFENKGLYGIWMKDMKFAIDVIWIGEDKKIVDIASNAPPEPGKKDGELKIYRPRSEAKYVLEINAGLAILHGLQIGDQANFEL</sequence>
<dbReference type="AlphaFoldDB" id="A0A1F5H7C1"/>
<evidence type="ECO:0000313" key="1">
    <source>
        <dbReference type="EMBL" id="OGD99978.1"/>
    </source>
</evidence>
<dbReference type="InterPro" id="IPR038695">
    <property type="entry name" value="Saro_0823-like_sf"/>
</dbReference>
<dbReference type="PANTHER" id="PTHR37953:SF1">
    <property type="entry name" value="UPF0127 PROTEIN MJ1496"/>
    <property type="match status" value="1"/>
</dbReference>
<gene>
    <name evidence="1" type="ORF">A3B54_02765</name>
</gene>
<dbReference type="EMBL" id="MFBT01000007">
    <property type="protein sequence ID" value="OGD99978.1"/>
    <property type="molecule type" value="Genomic_DNA"/>
</dbReference>
<accession>A0A1F5H7C1</accession>
<dbReference type="InterPro" id="IPR003795">
    <property type="entry name" value="DUF192"/>
</dbReference>
<dbReference type="Gene3D" id="2.60.120.1140">
    <property type="entry name" value="Protein of unknown function DUF192"/>
    <property type="match status" value="1"/>
</dbReference>
<reference evidence="1 2" key="1">
    <citation type="journal article" date="2016" name="Nat. Commun.">
        <title>Thousands of microbial genomes shed light on interconnected biogeochemical processes in an aquifer system.</title>
        <authorList>
            <person name="Anantharaman K."/>
            <person name="Brown C.T."/>
            <person name="Hug L.A."/>
            <person name="Sharon I."/>
            <person name="Castelle C.J."/>
            <person name="Probst A.J."/>
            <person name="Thomas B.C."/>
            <person name="Singh A."/>
            <person name="Wilkins M.J."/>
            <person name="Karaoz U."/>
            <person name="Brodie E.L."/>
            <person name="Williams K.H."/>
            <person name="Hubbard S.S."/>
            <person name="Banfield J.F."/>
        </authorList>
    </citation>
    <scope>NUCLEOTIDE SEQUENCE [LARGE SCALE GENOMIC DNA]</scope>
</reference>
<organism evidence="1 2">
    <name type="scientific">Candidatus Curtissbacteria bacterium RIFCSPLOWO2_01_FULL_42_50</name>
    <dbReference type="NCBI Taxonomy" id="1797730"/>
    <lineage>
        <taxon>Bacteria</taxon>
        <taxon>Candidatus Curtissiibacteriota</taxon>
    </lineage>
</organism>
<evidence type="ECO:0008006" key="3">
    <source>
        <dbReference type="Google" id="ProtNLM"/>
    </source>
</evidence>
<evidence type="ECO:0000313" key="2">
    <source>
        <dbReference type="Proteomes" id="UP000177039"/>
    </source>
</evidence>
<dbReference type="Pfam" id="PF02643">
    <property type="entry name" value="DUF192"/>
    <property type="match status" value="1"/>
</dbReference>
<dbReference type="PANTHER" id="PTHR37953">
    <property type="entry name" value="UPF0127 PROTEIN MJ1496"/>
    <property type="match status" value="1"/>
</dbReference>
<dbReference type="Proteomes" id="UP000177039">
    <property type="component" value="Unassembled WGS sequence"/>
</dbReference>
<proteinExistence type="predicted"/>
<name>A0A1F5H7C1_9BACT</name>